<evidence type="ECO:0000259" key="1">
    <source>
        <dbReference type="PROSITE" id="PS51352"/>
    </source>
</evidence>
<feature type="domain" description="Thioredoxin" evidence="1">
    <location>
        <begin position="1"/>
        <end position="104"/>
    </location>
</feature>
<dbReference type="SUPFAM" id="SSF52833">
    <property type="entry name" value="Thioredoxin-like"/>
    <property type="match status" value="1"/>
</dbReference>
<evidence type="ECO:0000313" key="2">
    <source>
        <dbReference type="EMBL" id="PIQ89720.1"/>
    </source>
</evidence>
<dbReference type="GO" id="GO:0045454">
    <property type="term" value="P:cell redox homeostasis"/>
    <property type="evidence" value="ECO:0007669"/>
    <property type="project" value="TreeGrafter"/>
</dbReference>
<proteinExistence type="predicted"/>
<dbReference type="InterPro" id="IPR013766">
    <property type="entry name" value="Thioredoxin_domain"/>
</dbReference>
<sequence length="106" mass="12265">MAKEKKQPVVIDFYADWCITCHELENFVFTNPTVIKELKKFVRLRVDATDMMAPAVQEVVEQYRVFGLPMIVFLDENGREVEDARVAGYLPPAEFLKSLELVLNEK</sequence>
<dbReference type="InterPro" id="IPR012336">
    <property type="entry name" value="Thioredoxin-like_fold"/>
</dbReference>
<protein>
    <recommendedName>
        <fullName evidence="1">Thioredoxin domain-containing protein</fullName>
    </recommendedName>
</protein>
<accession>A0A2H0LZ64</accession>
<dbReference type="PANTHER" id="PTHR32234:SF0">
    <property type="entry name" value="THIOL:DISULFIDE INTERCHANGE PROTEIN DSBD"/>
    <property type="match status" value="1"/>
</dbReference>
<dbReference type="InterPro" id="IPR036249">
    <property type="entry name" value="Thioredoxin-like_sf"/>
</dbReference>
<dbReference type="AlphaFoldDB" id="A0A2H0LZ64"/>
<comment type="caution">
    <text evidence="2">The sequence shown here is derived from an EMBL/GenBank/DDBJ whole genome shotgun (WGS) entry which is preliminary data.</text>
</comment>
<organism evidence="2 3">
    <name type="scientific">Candidatus Ghiorseimicrobium undicola</name>
    <dbReference type="NCBI Taxonomy" id="1974746"/>
    <lineage>
        <taxon>Bacteria</taxon>
        <taxon>Pseudomonadati</taxon>
        <taxon>Candidatus Omnitrophota</taxon>
        <taxon>Candidatus Ghiorseimicrobium</taxon>
    </lineage>
</organism>
<dbReference type="PANTHER" id="PTHR32234">
    <property type="entry name" value="THIOL:DISULFIDE INTERCHANGE PROTEIN DSBD"/>
    <property type="match status" value="1"/>
</dbReference>
<dbReference type="PROSITE" id="PS51352">
    <property type="entry name" value="THIOREDOXIN_2"/>
    <property type="match status" value="1"/>
</dbReference>
<reference evidence="2 3" key="1">
    <citation type="submission" date="2017-09" db="EMBL/GenBank/DDBJ databases">
        <title>Depth-based differentiation of microbial function through sediment-hosted aquifers and enrichment of novel symbionts in the deep terrestrial subsurface.</title>
        <authorList>
            <person name="Probst A.J."/>
            <person name="Ladd B."/>
            <person name="Jarett J.K."/>
            <person name="Geller-Mcgrath D.E."/>
            <person name="Sieber C.M."/>
            <person name="Emerson J.B."/>
            <person name="Anantharaman K."/>
            <person name="Thomas B.C."/>
            <person name="Malmstrom R."/>
            <person name="Stieglmeier M."/>
            <person name="Klingl A."/>
            <person name="Woyke T."/>
            <person name="Ryan C.M."/>
            <person name="Banfield J.F."/>
        </authorList>
    </citation>
    <scope>NUCLEOTIDE SEQUENCE [LARGE SCALE GENOMIC DNA]</scope>
    <source>
        <strain evidence="2">CG11_big_fil_rev_8_21_14_0_20_42_13</strain>
    </source>
</reference>
<dbReference type="EMBL" id="PCWA01000020">
    <property type="protein sequence ID" value="PIQ89720.1"/>
    <property type="molecule type" value="Genomic_DNA"/>
</dbReference>
<evidence type="ECO:0000313" key="3">
    <source>
        <dbReference type="Proteomes" id="UP000229641"/>
    </source>
</evidence>
<dbReference type="GO" id="GO:0015035">
    <property type="term" value="F:protein-disulfide reductase activity"/>
    <property type="evidence" value="ECO:0007669"/>
    <property type="project" value="TreeGrafter"/>
</dbReference>
<dbReference type="Proteomes" id="UP000229641">
    <property type="component" value="Unassembled WGS sequence"/>
</dbReference>
<dbReference type="Pfam" id="PF13098">
    <property type="entry name" value="Thioredoxin_2"/>
    <property type="match status" value="1"/>
</dbReference>
<dbReference type="Gene3D" id="3.40.30.10">
    <property type="entry name" value="Glutaredoxin"/>
    <property type="match status" value="1"/>
</dbReference>
<gene>
    <name evidence="2" type="ORF">COV72_01635</name>
</gene>
<name>A0A2H0LZ64_9BACT</name>